<evidence type="ECO:0000256" key="7">
    <source>
        <dbReference type="SAM" id="Coils"/>
    </source>
</evidence>
<evidence type="ECO:0000313" key="11">
    <source>
        <dbReference type="Proteomes" id="UP000290900"/>
    </source>
</evidence>
<dbReference type="InterPro" id="IPR001752">
    <property type="entry name" value="Kinesin_motor_dom"/>
</dbReference>
<reference evidence="10 11" key="1">
    <citation type="submission" date="2018-12" db="EMBL/GenBank/DDBJ databases">
        <authorList>
            <person name="Tiukova I."/>
            <person name="Dainat J."/>
        </authorList>
    </citation>
    <scope>NUCLEOTIDE SEQUENCE [LARGE SCALE GENOMIC DNA]</scope>
</reference>
<dbReference type="InterPro" id="IPR036961">
    <property type="entry name" value="Kinesin_motor_dom_sf"/>
</dbReference>
<dbReference type="GO" id="GO:0051231">
    <property type="term" value="P:spindle elongation"/>
    <property type="evidence" value="ECO:0007669"/>
    <property type="project" value="TreeGrafter"/>
</dbReference>
<dbReference type="Proteomes" id="UP000290900">
    <property type="component" value="Unassembled WGS sequence"/>
</dbReference>
<name>A0A448YNM3_BRENA</name>
<dbReference type="GO" id="GO:0007052">
    <property type="term" value="P:mitotic spindle organization"/>
    <property type="evidence" value="ECO:0007669"/>
    <property type="project" value="TreeGrafter"/>
</dbReference>
<evidence type="ECO:0000313" key="10">
    <source>
        <dbReference type="EMBL" id="VEU22463.1"/>
    </source>
</evidence>
<dbReference type="Pfam" id="PF00225">
    <property type="entry name" value="Kinesin"/>
    <property type="match status" value="1"/>
</dbReference>
<dbReference type="PRINTS" id="PR00380">
    <property type="entry name" value="KINESINHEAVY"/>
</dbReference>
<dbReference type="InParanoid" id="A0A448YNM3"/>
<evidence type="ECO:0000256" key="2">
    <source>
        <dbReference type="ARBA" id="ARBA00022490"/>
    </source>
</evidence>
<evidence type="ECO:0000256" key="1">
    <source>
        <dbReference type="ARBA" id="ARBA00004496"/>
    </source>
</evidence>
<feature type="domain" description="Kinesin motor" evidence="9">
    <location>
        <begin position="38"/>
        <end position="359"/>
    </location>
</feature>
<evidence type="ECO:0000259" key="9">
    <source>
        <dbReference type="PROSITE" id="PS50067"/>
    </source>
</evidence>
<keyword evidence="6" id="KW-0505">Motor protein</keyword>
<feature type="compositionally biased region" description="Low complexity" evidence="8">
    <location>
        <begin position="1"/>
        <end position="24"/>
    </location>
</feature>
<dbReference type="SMART" id="SM00129">
    <property type="entry name" value="KISc"/>
    <property type="match status" value="1"/>
</dbReference>
<keyword evidence="2" id="KW-0963">Cytoplasm</keyword>
<dbReference type="GO" id="GO:0007018">
    <property type="term" value="P:microtubule-based movement"/>
    <property type="evidence" value="ECO:0007669"/>
    <property type="project" value="InterPro"/>
</dbReference>
<comment type="subcellular location">
    <subcellularLocation>
        <location evidence="1">Cytoplasm</location>
    </subcellularLocation>
</comment>
<protein>
    <submittedName>
        <fullName evidence="10">DEKNAAC103565</fullName>
    </submittedName>
</protein>
<dbReference type="OrthoDB" id="3176171at2759"/>
<evidence type="ECO:0000256" key="4">
    <source>
        <dbReference type="ARBA" id="ARBA00022840"/>
    </source>
</evidence>
<organism evidence="10 11">
    <name type="scientific">Brettanomyces naardenensis</name>
    <name type="common">Yeast</name>
    <dbReference type="NCBI Taxonomy" id="13370"/>
    <lineage>
        <taxon>Eukaryota</taxon>
        <taxon>Fungi</taxon>
        <taxon>Dikarya</taxon>
        <taxon>Ascomycota</taxon>
        <taxon>Saccharomycotina</taxon>
        <taxon>Pichiomycetes</taxon>
        <taxon>Pichiales</taxon>
        <taxon>Pichiaceae</taxon>
        <taxon>Brettanomyces</taxon>
    </lineage>
</organism>
<dbReference type="PROSITE" id="PS50067">
    <property type="entry name" value="KINESIN_MOTOR_2"/>
    <property type="match status" value="1"/>
</dbReference>
<evidence type="ECO:0000256" key="3">
    <source>
        <dbReference type="ARBA" id="ARBA00022741"/>
    </source>
</evidence>
<dbReference type="GO" id="GO:0005875">
    <property type="term" value="C:microtubule associated complex"/>
    <property type="evidence" value="ECO:0007669"/>
    <property type="project" value="TreeGrafter"/>
</dbReference>
<feature type="coiled-coil region" evidence="7">
    <location>
        <begin position="385"/>
        <end position="419"/>
    </location>
</feature>
<keyword evidence="4 6" id="KW-0067">ATP-binding</keyword>
<dbReference type="InterPro" id="IPR027640">
    <property type="entry name" value="Kinesin-like_fam"/>
</dbReference>
<feature type="coiled-coil region" evidence="7">
    <location>
        <begin position="455"/>
        <end position="489"/>
    </location>
</feature>
<dbReference type="PANTHER" id="PTHR47969:SF15">
    <property type="entry name" value="CHROMOSOME-ASSOCIATED KINESIN KIF4A-RELATED"/>
    <property type="match status" value="1"/>
</dbReference>
<dbReference type="STRING" id="13370.A0A448YNM3"/>
<evidence type="ECO:0000256" key="6">
    <source>
        <dbReference type="PROSITE-ProRule" id="PRU00283"/>
    </source>
</evidence>
<dbReference type="InterPro" id="IPR027417">
    <property type="entry name" value="P-loop_NTPase"/>
</dbReference>
<dbReference type="GO" id="GO:0005737">
    <property type="term" value="C:cytoplasm"/>
    <property type="evidence" value="ECO:0007669"/>
    <property type="project" value="UniProtKB-SubCell"/>
</dbReference>
<dbReference type="SUPFAM" id="SSF52540">
    <property type="entry name" value="P-loop containing nucleoside triphosphate hydrolases"/>
    <property type="match status" value="1"/>
</dbReference>
<dbReference type="EMBL" id="CAACVR010000023">
    <property type="protein sequence ID" value="VEU22463.1"/>
    <property type="molecule type" value="Genomic_DNA"/>
</dbReference>
<evidence type="ECO:0000256" key="5">
    <source>
        <dbReference type="ARBA" id="ARBA00023054"/>
    </source>
</evidence>
<feature type="region of interest" description="Disordered" evidence="8">
    <location>
        <begin position="518"/>
        <end position="581"/>
    </location>
</feature>
<dbReference type="GO" id="GO:0005524">
    <property type="term" value="F:ATP binding"/>
    <property type="evidence" value="ECO:0007669"/>
    <property type="project" value="UniProtKB-UniRule"/>
</dbReference>
<keyword evidence="3 6" id="KW-0547">Nucleotide-binding</keyword>
<evidence type="ECO:0000256" key="8">
    <source>
        <dbReference type="SAM" id="MobiDB-lite"/>
    </source>
</evidence>
<dbReference type="PANTHER" id="PTHR47969">
    <property type="entry name" value="CHROMOSOME-ASSOCIATED KINESIN KIF4A-RELATED"/>
    <property type="match status" value="1"/>
</dbReference>
<accession>A0A448YNM3</accession>
<comment type="similarity">
    <text evidence="6">Belongs to the TRAFAC class myosin-kinesin ATPase superfamily. Kinesin family.</text>
</comment>
<feature type="compositionally biased region" description="Low complexity" evidence="8">
    <location>
        <begin position="533"/>
        <end position="543"/>
    </location>
</feature>
<sequence length="581" mass="65169">MSISPVRSSTNSRSASASPTRSSTGNQQILPAPVKNDNIKVIARFRPDESDFSVTKYHVDGQTVTIGSSRSGHEAQDFIYDRVFDESTQQEEIFDYSIRQTTDDLAEGYNGTVLCYGQTGAGKSYTVMGDLDDEEEKGLIPRIFERIFEIIEGSPKTLEYTVGVSYLEVYNEYLRDLLDPQNNKKLAIRENRVDGVYVSHLETFYVANLADVYTILREGSLNRTTGATKMNNQSSRSHAIFQIKLSSKDLSSGIVKTGNLFLVDLAGSEKIDKTGVSGQLLEEAKKINSSLSALGNVINSLTDGKSRHIPYRDSKLTRILQESLGGNSRTTLIINCSPSAYNEMETMSTLRFGSRAKRITNSVHVNSDLSTNELKKRYLEQIKMNGEQNKRLETMETRIRLLEEENSALKEEIKRYTESETPLPGKELLKKFGPGTDAVKLATLQKALKQFGSQIDQVDSQNSQLRKDVESLKQISELKDTRIEELQERLSSREVLVAMDSSNFENKLGYLKTRMSAAKRQAPKQLPVHKRTVSQFSESSENSVSDKENSKTPRKVSGRRMGLNLRIVKPMRGGQDDDDQE</sequence>
<dbReference type="AlphaFoldDB" id="A0A448YNM3"/>
<feature type="binding site" evidence="6">
    <location>
        <begin position="117"/>
        <end position="124"/>
    </location>
    <ligand>
        <name>ATP</name>
        <dbReference type="ChEBI" id="CHEBI:30616"/>
    </ligand>
</feature>
<gene>
    <name evidence="10" type="ORF">BRENAR_LOCUS3194</name>
</gene>
<dbReference type="GO" id="GO:0003777">
    <property type="term" value="F:microtubule motor activity"/>
    <property type="evidence" value="ECO:0007669"/>
    <property type="project" value="InterPro"/>
</dbReference>
<keyword evidence="5 7" id="KW-0175">Coiled coil</keyword>
<proteinExistence type="inferred from homology"/>
<dbReference type="Gene3D" id="3.40.850.10">
    <property type="entry name" value="Kinesin motor domain"/>
    <property type="match status" value="1"/>
</dbReference>
<feature type="region of interest" description="Disordered" evidence="8">
    <location>
        <begin position="1"/>
        <end position="33"/>
    </location>
</feature>
<dbReference type="GO" id="GO:0008017">
    <property type="term" value="F:microtubule binding"/>
    <property type="evidence" value="ECO:0007669"/>
    <property type="project" value="InterPro"/>
</dbReference>
<keyword evidence="11" id="KW-1185">Reference proteome</keyword>